<accession>A0A1Y2G4B6</accession>
<evidence type="ECO:0000313" key="8">
    <source>
        <dbReference type="Proteomes" id="UP000193467"/>
    </source>
</evidence>
<dbReference type="PANTHER" id="PTHR42973:SF39">
    <property type="entry name" value="FAD-BINDING PCMH-TYPE DOMAIN-CONTAINING PROTEIN"/>
    <property type="match status" value="1"/>
</dbReference>
<dbReference type="InterPro" id="IPR016167">
    <property type="entry name" value="FAD-bd_PCMH_sub1"/>
</dbReference>
<dbReference type="SUPFAM" id="SSF56176">
    <property type="entry name" value="FAD-binding/transporter-associated domain-like"/>
    <property type="match status" value="1"/>
</dbReference>
<evidence type="ECO:0000256" key="4">
    <source>
        <dbReference type="ARBA" id="ARBA00022827"/>
    </source>
</evidence>
<sequence>MGLDITWKDASPGYEEQRVGRIFNKHRPDRFPAGILKASSIEDVVAGVALAKQKGLKLTVRSGGHSWPAWSLRDGALLIDLENLRELSLDDMTNIVTVSPSSTGRMINVDYLRERGRCFPGGHCPSVAVGGFLLQGGQGWNCRGWKWACEYIESMDVVVARHGQVEVVTASETVNSDLFWAARGAGLGFFGVVVRFRLKTIPLPKIMAKSILIFDASEYQETFEWFQQACLSFDFDVELVYLGLSRFRCLPESKGKPEDPLLVISATVWKEDQAEAEKALAVLQQCPKLEKALLNVPYAPTSFAEEYDLQERDNPPECRFFCNNAWIRGTPKEVADSLRRGFVELPTKDSYTLYYSQGPLRKLPDMAFDIQTEHYFATYLMSTDTTGGEDQLCRDWLAETFAAIDSKRGGPGGSPGQYLGDSDLKTRPAKFMSDEHWTKWKRIREKWDPERLFFGYGVHEKGEENRHLWELESRAKL</sequence>
<feature type="domain" description="FAD-binding PCMH-type" evidence="6">
    <location>
        <begin position="28"/>
        <end position="203"/>
    </location>
</feature>
<dbReference type="PROSITE" id="PS00862">
    <property type="entry name" value="OX2_COVAL_FAD"/>
    <property type="match status" value="1"/>
</dbReference>
<dbReference type="InParanoid" id="A0A1Y2G4B6"/>
<dbReference type="OrthoDB" id="407275at2759"/>
<keyword evidence="4" id="KW-0274">FAD</keyword>
<dbReference type="InterPro" id="IPR016169">
    <property type="entry name" value="FAD-bd_PCMH_sub2"/>
</dbReference>
<keyword evidence="8" id="KW-1185">Reference proteome</keyword>
<evidence type="ECO:0000256" key="2">
    <source>
        <dbReference type="ARBA" id="ARBA00005466"/>
    </source>
</evidence>
<protein>
    <submittedName>
        <fullName evidence="7">FAD linked oxidase domain-containing protein</fullName>
    </submittedName>
</protein>
<dbReference type="Pfam" id="PF01565">
    <property type="entry name" value="FAD_binding_4"/>
    <property type="match status" value="1"/>
</dbReference>
<proteinExistence type="inferred from homology"/>
<evidence type="ECO:0000313" key="7">
    <source>
        <dbReference type="EMBL" id="ORY90086.1"/>
    </source>
</evidence>
<dbReference type="PANTHER" id="PTHR42973">
    <property type="entry name" value="BINDING OXIDOREDUCTASE, PUTATIVE (AFU_ORTHOLOGUE AFUA_1G17690)-RELATED"/>
    <property type="match status" value="1"/>
</dbReference>
<comment type="cofactor">
    <cofactor evidence="1">
        <name>FAD</name>
        <dbReference type="ChEBI" id="CHEBI:57692"/>
    </cofactor>
</comment>
<dbReference type="Proteomes" id="UP000193467">
    <property type="component" value="Unassembled WGS sequence"/>
</dbReference>
<evidence type="ECO:0000259" key="6">
    <source>
        <dbReference type="PROSITE" id="PS51387"/>
    </source>
</evidence>
<dbReference type="InterPro" id="IPR016166">
    <property type="entry name" value="FAD-bd_PCMH"/>
</dbReference>
<dbReference type="GO" id="GO:0071949">
    <property type="term" value="F:FAD binding"/>
    <property type="evidence" value="ECO:0007669"/>
    <property type="project" value="InterPro"/>
</dbReference>
<dbReference type="InterPro" id="IPR006093">
    <property type="entry name" value="Oxy_OxRdtase_FAD_BS"/>
</dbReference>
<comment type="caution">
    <text evidence="7">The sequence shown here is derived from an EMBL/GenBank/DDBJ whole genome shotgun (WGS) entry which is preliminary data.</text>
</comment>
<evidence type="ECO:0000256" key="5">
    <source>
        <dbReference type="ARBA" id="ARBA00023002"/>
    </source>
</evidence>
<dbReference type="Gene3D" id="3.40.462.20">
    <property type="match status" value="1"/>
</dbReference>
<evidence type="ECO:0000256" key="3">
    <source>
        <dbReference type="ARBA" id="ARBA00022630"/>
    </source>
</evidence>
<gene>
    <name evidence="7" type="ORF">BCR35DRAFT_323629</name>
</gene>
<dbReference type="GO" id="GO:0016491">
    <property type="term" value="F:oxidoreductase activity"/>
    <property type="evidence" value="ECO:0007669"/>
    <property type="project" value="UniProtKB-KW"/>
</dbReference>
<keyword evidence="3" id="KW-0285">Flavoprotein</keyword>
<dbReference type="EMBL" id="MCGR01000004">
    <property type="protein sequence ID" value="ORY90086.1"/>
    <property type="molecule type" value="Genomic_DNA"/>
</dbReference>
<dbReference type="PROSITE" id="PS51387">
    <property type="entry name" value="FAD_PCMH"/>
    <property type="match status" value="1"/>
</dbReference>
<dbReference type="InterPro" id="IPR050416">
    <property type="entry name" value="FAD-linked_Oxidoreductase"/>
</dbReference>
<dbReference type="InterPro" id="IPR006094">
    <property type="entry name" value="Oxid_FAD_bind_N"/>
</dbReference>
<dbReference type="STRING" id="106004.A0A1Y2G4B6"/>
<dbReference type="AlphaFoldDB" id="A0A1Y2G4B6"/>
<dbReference type="Gene3D" id="3.30.465.10">
    <property type="match status" value="1"/>
</dbReference>
<comment type="similarity">
    <text evidence="2">Belongs to the oxygen-dependent FAD-linked oxidoreductase family.</text>
</comment>
<keyword evidence="5" id="KW-0560">Oxidoreductase</keyword>
<dbReference type="Gene3D" id="3.30.43.10">
    <property type="entry name" value="Uridine Diphospho-n-acetylenolpyruvylglucosamine Reductase, domain 2"/>
    <property type="match status" value="1"/>
</dbReference>
<evidence type="ECO:0000256" key="1">
    <source>
        <dbReference type="ARBA" id="ARBA00001974"/>
    </source>
</evidence>
<dbReference type="InterPro" id="IPR036318">
    <property type="entry name" value="FAD-bd_PCMH-like_sf"/>
</dbReference>
<organism evidence="7 8">
    <name type="scientific">Leucosporidium creatinivorum</name>
    <dbReference type="NCBI Taxonomy" id="106004"/>
    <lineage>
        <taxon>Eukaryota</taxon>
        <taxon>Fungi</taxon>
        <taxon>Dikarya</taxon>
        <taxon>Basidiomycota</taxon>
        <taxon>Pucciniomycotina</taxon>
        <taxon>Microbotryomycetes</taxon>
        <taxon>Leucosporidiales</taxon>
        <taxon>Leucosporidium</taxon>
    </lineage>
</organism>
<reference evidence="7 8" key="1">
    <citation type="submission" date="2016-07" db="EMBL/GenBank/DDBJ databases">
        <title>Pervasive Adenine N6-methylation of Active Genes in Fungi.</title>
        <authorList>
            <consortium name="DOE Joint Genome Institute"/>
            <person name="Mondo S.J."/>
            <person name="Dannebaum R.O."/>
            <person name="Kuo R.C."/>
            <person name="Labutti K."/>
            <person name="Haridas S."/>
            <person name="Kuo A."/>
            <person name="Salamov A."/>
            <person name="Ahrendt S.R."/>
            <person name="Lipzen A."/>
            <person name="Sullivan W."/>
            <person name="Andreopoulos W.B."/>
            <person name="Clum A."/>
            <person name="Lindquist E."/>
            <person name="Daum C."/>
            <person name="Ramamoorthy G.K."/>
            <person name="Gryganskyi A."/>
            <person name="Culley D."/>
            <person name="Magnuson J.K."/>
            <person name="James T.Y."/>
            <person name="O'Malley M.A."/>
            <person name="Stajich J.E."/>
            <person name="Spatafora J.W."/>
            <person name="Visel A."/>
            <person name="Grigoriev I.V."/>
        </authorList>
    </citation>
    <scope>NUCLEOTIDE SEQUENCE [LARGE SCALE GENOMIC DNA]</scope>
    <source>
        <strain evidence="7 8">62-1032</strain>
    </source>
</reference>
<name>A0A1Y2G4B6_9BASI</name>